<keyword evidence="2" id="KW-1185">Reference proteome</keyword>
<evidence type="ECO:0000313" key="1">
    <source>
        <dbReference type="EMBL" id="KAJ1348183.1"/>
    </source>
</evidence>
<sequence length="73" mass="8692">MFSSDDPQHQTNTRTLLQSLRLHHNQRKETNARIRDEMDSSNYASITLLMKELKYASLDSSVINQYFWINCER</sequence>
<dbReference type="EMBL" id="JAHQIW010000449">
    <property type="protein sequence ID" value="KAJ1348183.1"/>
    <property type="molecule type" value="Genomic_DNA"/>
</dbReference>
<accession>A0AAD5M1F6</accession>
<reference evidence="1" key="1">
    <citation type="submission" date="2021-06" db="EMBL/GenBank/DDBJ databases">
        <title>Parelaphostrongylus tenuis whole genome reference sequence.</title>
        <authorList>
            <person name="Garwood T.J."/>
            <person name="Larsen P.A."/>
            <person name="Fountain-Jones N.M."/>
            <person name="Garbe J.R."/>
            <person name="Macchietto M.G."/>
            <person name="Kania S.A."/>
            <person name="Gerhold R.W."/>
            <person name="Richards J.E."/>
            <person name="Wolf T.M."/>
        </authorList>
    </citation>
    <scope>NUCLEOTIDE SEQUENCE</scope>
    <source>
        <strain evidence="1">MNPRO001-30</strain>
        <tissue evidence="1">Meninges</tissue>
    </source>
</reference>
<evidence type="ECO:0000313" key="2">
    <source>
        <dbReference type="Proteomes" id="UP001196413"/>
    </source>
</evidence>
<proteinExistence type="predicted"/>
<name>A0AAD5M1F6_PARTN</name>
<protein>
    <submittedName>
        <fullName evidence="1">Uncharacterized protein</fullName>
    </submittedName>
</protein>
<comment type="caution">
    <text evidence="1">The sequence shown here is derived from an EMBL/GenBank/DDBJ whole genome shotgun (WGS) entry which is preliminary data.</text>
</comment>
<dbReference type="AlphaFoldDB" id="A0AAD5M1F6"/>
<gene>
    <name evidence="1" type="ORF">KIN20_003431</name>
</gene>
<dbReference type="Proteomes" id="UP001196413">
    <property type="component" value="Unassembled WGS sequence"/>
</dbReference>
<organism evidence="1 2">
    <name type="scientific">Parelaphostrongylus tenuis</name>
    <name type="common">Meningeal worm</name>
    <dbReference type="NCBI Taxonomy" id="148309"/>
    <lineage>
        <taxon>Eukaryota</taxon>
        <taxon>Metazoa</taxon>
        <taxon>Ecdysozoa</taxon>
        <taxon>Nematoda</taxon>
        <taxon>Chromadorea</taxon>
        <taxon>Rhabditida</taxon>
        <taxon>Rhabditina</taxon>
        <taxon>Rhabditomorpha</taxon>
        <taxon>Strongyloidea</taxon>
        <taxon>Metastrongylidae</taxon>
        <taxon>Parelaphostrongylus</taxon>
    </lineage>
</organism>